<accession>A0ABT8GAF2</accession>
<dbReference type="Proteomes" id="UP001172728">
    <property type="component" value="Unassembled WGS sequence"/>
</dbReference>
<feature type="transmembrane region" description="Helical" evidence="1">
    <location>
        <begin position="30"/>
        <end position="51"/>
    </location>
</feature>
<dbReference type="EMBL" id="JAUHPW010000006">
    <property type="protein sequence ID" value="MDN4475957.1"/>
    <property type="molecule type" value="Genomic_DNA"/>
</dbReference>
<evidence type="ECO:0000313" key="2">
    <source>
        <dbReference type="EMBL" id="MDN4475957.1"/>
    </source>
</evidence>
<keyword evidence="1" id="KW-1133">Transmembrane helix</keyword>
<name>A0ABT8GAF2_9MICO</name>
<organism evidence="2 3">
    <name type="scientific">Demequina litoralis</name>
    <dbReference type="NCBI Taxonomy" id="3051660"/>
    <lineage>
        <taxon>Bacteria</taxon>
        <taxon>Bacillati</taxon>
        <taxon>Actinomycetota</taxon>
        <taxon>Actinomycetes</taxon>
        <taxon>Micrococcales</taxon>
        <taxon>Demequinaceae</taxon>
        <taxon>Demequina</taxon>
    </lineage>
</organism>
<proteinExistence type="predicted"/>
<keyword evidence="1" id="KW-0812">Transmembrane</keyword>
<protein>
    <recommendedName>
        <fullName evidence="4">DUF1795 domain-containing protein</fullName>
    </recommendedName>
</protein>
<reference evidence="2" key="1">
    <citation type="submission" date="2023-06" db="EMBL/GenBank/DDBJ databases">
        <title>Sysu t00192.</title>
        <authorList>
            <person name="Gao L."/>
            <person name="Fang B.-Z."/>
            <person name="Li W.-J."/>
        </authorList>
    </citation>
    <scope>NUCLEOTIDE SEQUENCE</scope>
    <source>
        <strain evidence="2">SYSU T00192</strain>
    </source>
</reference>
<sequence>MSSGAASAADAASQGQAQPLSVRLIGRGSLAGAVVIVAVALIYAVVLPAVADVLSAPPPPQTIEIGAGATVTTSSDWSVSVSHPGITTLTQDGATLAITTPHASDLHPAQAIATVTEQWVAQAEADGQGIVAPQPRAFTTTAGDDAATVTLQEPLQSRQAWAVSDGTQQVIILLTAPPAAWESTNASAQSLVRSLRFAEAGS</sequence>
<gene>
    <name evidence="2" type="ORF">QQX09_08830</name>
</gene>
<evidence type="ECO:0008006" key="4">
    <source>
        <dbReference type="Google" id="ProtNLM"/>
    </source>
</evidence>
<dbReference type="RefSeq" id="WP_301133591.1">
    <property type="nucleotide sequence ID" value="NZ_JAUHPW010000006.1"/>
</dbReference>
<comment type="caution">
    <text evidence="2">The sequence shown here is derived from an EMBL/GenBank/DDBJ whole genome shotgun (WGS) entry which is preliminary data.</text>
</comment>
<evidence type="ECO:0000256" key="1">
    <source>
        <dbReference type="SAM" id="Phobius"/>
    </source>
</evidence>
<keyword evidence="1" id="KW-0472">Membrane</keyword>
<keyword evidence="3" id="KW-1185">Reference proteome</keyword>
<evidence type="ECO:0000313" key="3">
    <source>
        <dbReference type="Proteomes" id="UP001172728"/>
    </source>
</evidence>